<keyword evidence="3" id="KW-1133">Transmembrane helix</keyword>
<feature type="domain" description="Putative zinc-finger" evidence="4">
    <location>
        <begin position="11"/>
        <end position="37"/>
    </location>
</feature>
<name>A0A3A9JY76_9BACI</name>
<comment type="similarity">
    <text evidence="1">Belongs to the zinc-associated anti-sigma factor (ZAS) superfamily. Anti-sigma-W factor family.</text>
</comment>
<sequence>MACSKENKAFIHKYLDEELTLLEKKQFENHILTCGDCYEHLRELRKTVAIIQSTSHIEAPSSLTANVMKQLPKQSKSNKWKFWMKKHPFMITAATFFFVFIVSVASALSGENEEIVVQGDGQFIVDKERNVVVIPEGESISGDLLIRNGNIEISGEVLGDITVINGEHVMASTDQVSGDINEINQTMELIWYEMKSFFSDVVDLSDNESNAENQKED</sequence>
<evidence type="ECO:0000256" key="1">
    <source>
        <dbReference type="ARBA" id="ARBA00024353"/>
    </source>
</evidence>
<dbReference type="Proteomes" id="UP000281498">
    <property type="component" value="Unassembled WGS sequence"/>
</dbReference>
<comment type="caution">
    <text evidence="5">The sequence shown here is derived from an EMBL/GenBank/DDBJ whole genome shotgun (WGS) entry which is preliminary data.</text>
</comment>
<dbReference type="EMBL" id="PDOE01000011">
    <property type="protein sequence ID" value="RKL65844.1"/>
    <property type="molecule type" value="Genomic_DNA"/>
</dbReference>
<evidence type="ECO:0000259" key="4">
    <source>
        <dbReference type="Pfam" id="PF13490"/>
    </source>
</evidence>
<feature type="transmembrane region" description="Helical" evidence="3">
    <location>
        <begin position="89"/>
        <end position="108"/>
    </location>
</feature>
<dbReference type="OrthoDB" id="9782842at2"/>
<gene>
    <name evidence="5" type="ORF">CR203_18510</name>
</gene>
<dbReference type="RefSeq" id="WP_110937893.1">
    <property type="nucleotide sequence ID" value="NZ_KZ614147.1"/>
</dbReference>
<dbReference type="AlphaFoldDB" id="A0A3A9JY76"/>
<evidence type="ECO:0000256" key="3">
    <source>
        <dbReference type="SAM" id="Phobius"/>
    </source>
</evidence>
<keyword evidence="3" id="KW-0812">Transmembrane</keyword>
<reference evidence="5 6" key="1">
    <citation type="submission" date="2017-10" db="EMBL/GenBank/DDBJ databases">
        <title>Bacillus sp. nov., a halophilic bacterium isolated from a Keqin Lake.</title>
        <authorList>
            <person name="Wang H."/>
        </authorList>
    </citation>
    <scope>NUCLEOTIDE SEQUENCE [LARGE SCALE GENOMIC DNA]</scope>
    <source>
        <strain evidence="5 6">KCTC 13187</strain>
    </source>
</reference>
<dbReference type="InterPro" id="IPR027383">
    <property type="entry name" value="Znf_put"/>
</dbReference>
<dbReference type="Pfam" id="PF13490">
    <property type="entry name" value="zf-HC2"/>
    <property type="match status" value="1"/>
</dbReference>
<evidence type="ECO:0000313" key="5">
    <source>
        <dbReference type="EMBL" id="RKL65844.1"/>
    </source>
</evidence>
<dbReference type="InterPro" id="IPR041916">
    <property type="entry name" value="Anti_sigma_zinc_sf"/>
</dbReference>
<dbReference type="Gene3D" id="1.10.10.1320">
    <property type="entry name" value="Anti-sigma factor, zinc-finger domain"/>
    <property type="match status" value="1"/>
</dbReference>
<proteinExistence type="inferred from homology"/>
<evidence type="ECO:0000313" key="6">
    <source>
        <dbReference type="Proteomes" id="UP000281498"/>
    </source>
</evidence>
<keyword evidence="3" id="KW-0472">Membrane</keyword>
<accession>A0A3A9JY76</accession>
<evidence type="ECO:0000256" key="2">
    <source>
        <dbReference type="ARBA" id="ARBA00024438"/>
    </source>
</evidence>
<organism evidence="5 6">
    <name type="scientific">Salipaludibacillus neizhouensis</name>
    <dbReference type="NCBI Taxonomy" id="885475"/>
    <lineage>
        <taxon>Bacteria</taxon>
        <taxon>Bacillati</taxon>
        <taxon>Bacillota</taxon>
        <taxon>Bacilli</taxon>
        <taxon>Bacillales</taxon>
        <taxon>Bacillaceae</taxon>
    </lineage>
</organism>
<keyword evidence="6" id="KW-1185">Reference proteome</keyword>
<protein>
    <recommendedName>
        <fullName evidence="2">Anti-sigma-W factor RsiW</fullName>
    </recommendedName>
</protein>